<dbReference type="Pfam" id="PF13481">
    <property type="entry name" value="AAA_25"/>
    <property type="match status" value="1"/>
</dbReference>
<dbReference type="InterPro" id="IPR030547">
    <property type="entry name" value="XRCC2"/>
</dbReference>
<accession>A0AAD9R670</accession>
<evidence type="ECO:0000313" key="3">
    <source>
        <dbReference type="Proteomes" id="UP001249851"/>
    </source>
</evidence>
<reference evidence="2" key="1">
    <citation type="journal article" date="2023" name="G3 (Bethesda)">
        <title>Whole genome assembly and annotation of the endangered Caribbean coral Acropora cervicornis.</title>
        <authorList>
            <person name="Selwyn J.D."/>
            <person name="Vollmer S.V."/>
        </authorList>
    </citation>
    <scope>NUCLEOTIDE SEQUENCE</scope>
    <source>
        <strain evidence="2">K2</strain>
    </source>
</reference>
<dbReference type="CDD" id="cd19490">
    <property type="entry name" value="XRCC2"/>
    <property type="match status" value="1"/>
</dbReference>
<dbReference type="GO" id="GO:0000400">
    <property type="term" value="F:four-way junction DNA binding"/>
    <property type="evidence" value="ECO:0007669"/>
    <property type="project" value="TreeGrafter"/>
</dbReference>
<dbReference type="GO" id="GO:0140664">
    <property type="term" value="F:ATP-dependent DNA damage sensor activity"/>
    <property type="evidence" value="ECO:0007669"/>
    <property type="project" value="InterPro"/>
</dbReference>
<dbReference type="Proteomes" id="UP001249851">
    <property type="component" value="Unassembled WGS sequence"/>
</dbReference>
<dbReference type="PROSITE" id="PS50162">
    <property type="entry name" value="RECA_2"/>
    <property type="match status" value="1"/>
</dbReference>
<dbReference type="GO" id="GO:0005813">
    <property type="term" value="C:centrosome"/>
    <property type="evidence" value="ECO:0007669"/>
    <property type="project" value="TreeGrafter"/>
</dbReference>
<evidence type="ECO:0000313" key="2">
    <source>
        <dbReference type="EMBL" id="KAK2573625.1"/>
    </source>
</evidence>
<dbReference type="PANTHER" id="PTHR46644:SF2">
    <property type="entry name" value="DNA REPAIR PROTEIN XRCC2"/>
    <property type="match status" value="1"/>
</dbReference>
<keyword evidence="3" id="KW-1185">Reference proteome</keyword>
<dbReference type="GO" id="GO:0000724">
    <property type="term" value="P:double-strand break repair via homologous recombination"/>
    <property type="evidence" value="ECO:0007669"/>
    <property type="project" value="InterPro"/>
</dbReference>
<name>A0AAD9R670_ACRCE</name>
<protein>
    <submittedName>
        <fullName evidence="2">DNA repair protein XRCC2</fullName>
    </submittedName>
</protein>
<dbReference type="GO" id="GO:0033063">
    <property type="term" value="C:Rad51B-Rad51C-Rad51D-XRCC2 complex"/>
    <property type="evidence" value="ECO:0007669"/>
    <property type="project" value="InterPro"/>
</dbReference>
<dbReference type="GO" id="GO:0005524">
    <property type="term" value="F:ATP binding"/>
    <property type="evidence" value="ECO:0007669"/>
    <property type="project" value="InterPro"/>
</dbReference>
<dbReference type="InterPro" id="IPR020588">
    <property type="entry name" value="RecA_ATP-bd"/>
</dbReference>
<dbReference type="GO" id="GO:0042148">
    <property type="term" value="P:DNA strand invasion"/>
    <property type="evidence" value="ECO:0007669"/>
    <property type="project" value="TreeGrafter"/>
</dbReference>
<reference evidence="2" key="2">
    <citation type="journal article" date="2023" name="Science">
        <title>Genomic signatures of disease resistance in endangered staghorn corals.</title>
        <authorList>
            <person name="Vollmer S.V."/>
            <person name="Selwyn J.D."/>
            <person name="Despard B.A."/>
            <person name="Roesel C.L."/>
        </authorList>
    </citation>
    <scope>NUCLEOTIDE SEQUENCE</scope>
    <source>
        <strain evidence="2">K2</strain>
    </source>
</reference>
<gene>
    <name evidence="2" type="ORF">P5673_001300</name>
</gene>
<feature type="domain" description="RecA family profile 1" evidence="1">
    <location>
        <begin position="11"/>
        <end position="221"/>
    </location>
</feature>
<organism evidence="2 3">
    <name type="scientific">Acropora cervicornis</name>
    <name type="common">Staghorn coral</name>
    <dbReference type="NCBI Taxonomy" id="6130"/>
    <lineage>
        <taxon>Eukaryota</taxon>
        <taxon>Metazoa</taxon>
        <taxon>Cnidaria</taxon>
        <taxon>Anthozoa</taxon>
        <taxon>Hexacorallia</taxon>
        <taxon>Scleractinia</taxon>
        <taxon>Astrocoeniina</taxon>
        <taxon>Acroporidae</taxon>
        <taxon>Acropora</taxon>
    </lineage>
</organism>
<dbReference type="SUPFAM" id="SSF52540">
    <property type="entry name" value="P-loop containing nucleoside triphosphate hydrolases"/>
    <property type="match status" value="1"/>
</dbReference>
<comment type="caution">
    <text evidence="2">The sequence shown here is derived from an EMBL/GenBank/DDBJ whole genome shotgun (WGS) entry which is preliminary data.</text>
</comment>
<sequence>MAVETTAQLFVRLGGEQALDDLDTKLFADIPDGIKPGHVLEFSGQEGSGKTEMLLHLIANCILPKSWKDLKLNGRSVDVVFVDTDYHFQLLRLVTVLEHRIVNAIKEAQNDNHAVEDCFCYPDKYNDHEDFIKNCLSHLFIVHCNNSIQLLATVLSLENLLAARPEVRIFMIDSLSAFYWIDRFSSRENLSTQEANQKKIVSVLARFTRQYHVVLIGTKQSLFASSEKTPRREYLCQKWQRLVNFRFQFSMEGKIKGTDLVYSVCQTCSPGNKIVRFYIKESGIQFLS</sequence>
<dbReference type="Gene3D" id="3.40.50.300">
    <property type="entry name" value="P-loop containing nucleotide triphosphate hydrolases"/>
    <property type="match status" value="1"/>
</dbReference>
<dbReference type="EMBL" id="JARQWQ010000002">
    <property type="protein sequence ID" value="KAK2573625.1"/>
    <property type="molecule type" value="Genomic_DNA"/>
</dbReference>
<dbReference type="InterPro" id="IPR027417">
    <property type="entry name" value="P-loop_NTPase"/>
</dbReference>
<proteinExistence type="predicted"/>
<dbReference type="PANTHER" id="PTHR46644">
    <property type="entry name" value="DNA REPAIR PROTEIN XRCC2"/>
    <property type="match status" value="1"/>
</dbReference>
<dbReference type="AlphaFoldDB" id="A0AAD9R670"/>
<evidence type="ECO:0000259" key="1">
    <source>
        <dbReference type="PROSITE" id="PS50162"/>
    </source>
</evidence>
<dbReference type="GO" id="GO:0005657">
    <property type="term" value="C:replication fork"/>
    <property type="evidence" value="ECO:0007669"/>
    <property type="project" value="InterPro"/>
</dbReference>